<evidence type="ECO:0000313" key="1">
    <source>
        <dbReference type="EMBL" id="BAW20833.1"/>
    </source>
</evidence>
<dbReference type="Proteomes" id="UP000218731">
    <property type="component" value="Chromosome 1"/>
</dbReference>
<name>A0A1L7N5U2_PSEPU</name>
<dbReference type="RefSeq" id="WP_230584435.1">
    <property type="nucleotide sequence ID" value="NZ_AP015029.1"/>
</dbReference>
<sequence length="192" mass="21179">MQVETPEVGAEQATTPRYDTIVIRGAHGTTIPREFDGGEIVAWSRGHELAAMAALEEFVEDLAAGNCHQPPHLTQGAGSALNLMHRRRAIGWAADEPVEHPPADWRTAVARAVATARKVFDEDPDEVMDAIRYMEALLLANEPSRQQKPFMFVQLRDGNVEDWTQDAHLAEHWEQEGLTVAKLHTAAQGVTA</sequence>
<accession>A0A1L7N5U2</accession>
<protein>
    <submittedName>
        <fullName evidence="1">Uncharacterized protein</fullName>
    </submittedName>
</protein>
<proteinExistence type="predicted"/>
<dbReference type="AlphaFoldDB" id="A0A1L7N5U2"/>
<organism evidence="1 2">
    <name type="scientific">Pseudomonas putida</name>
    <name type="common">Arthrobacter siderocapsulatus</name>
    <dbReference type="NCBI Taxonomy" id="303"/>
    <lineage>
        <taxon>Bacteria</taxon>
        <taxon>Pseudomonadati</taxon>
        <taxon>Pseudomonadota</taxon>
        <taxon>Gammaproteobacteria</taxon>
        <taxon>Pseudomonadales</taxon>
        <taxon>Pseudomonadaceae</taxon>
        <taxon>Pseudomonas</taxon>
    </lineage>
</organism>
<dbReference type="EMBL" id="AP015029">
    <property type="protein sequence ID" value="BAW20833.1"/>
    <property type="molecule type" value="Genomic_DNA"/>
</dbReference>
<reference evidence="1 2" key="1">
    <citation type="submission" date="2015-11" db="EMBL/GenBank/DDBJ databases">
        <title>Complete genome sequencing of a biphenyl-degrading bacterium, Pseudomonas putida KF715 (=NBRC110667).</title>
        <authorList>
            <person name="Suenaga H."/>
            <person name="Fujihara N."/>
            <person name="Watanabe T."/>
            <person name="Hirose J."/>
            <person name="Kimura N."/>
            <person name="Yamazoe A."/>
            <person name="Hosoyama A."/>
            <person name="Shimodaira J."/>
            <person name="Furukawa K."/>
        </authorList>
    </citation>
    <scope>NUCLEOTIDE SEQUENCE [LARGE SCALE GENOMIC DNA]</scope>
    <source>
        <strain evidence="1 2">KF715</strain>
    </source>
</reference>
<evidence type="ECO:0000313" key="2">
    <source>
        <dbReference type="Proteomes" id="UP000218731"/>
    </source>
</evidence>
<gene>
    <name evidence="1" type="ORF">KF715C_ch2600</name>
</gene>